<dbReference type="PROSITE" id="PS50111">
    <property type="entry name" value="CHEMOTAXIS_TRANSDUC_2"/>
    <property type="match status" value="1"/>
</dbReference>
<dbReference type="OrthoDB" id="349914at2"/>
<comment type="caution">
    <text evidence="3">The sequence shown here is derived from an EMBL/GenBank/DDBJ whole genome shotgun (WGS) entry which is preliminary data.</text>
</comment>
<dbReference type="InterPro" id="IPR004089">
    <property type="entry name" value="MCPsignal_dom"/>
</dbReference>
<dbReference type="AlphaFoldDB" id="A0A1Y1RX53"/>
<gene>
    <name evidence="3" type="ORF">B4O97_11065</name>
</gene>
<accession>A0A1Y1RX53</accession>
<dbReference type="EMBL" id="MWQY01000011">
    <property type="protein sequence ID" value="ORC34870.1"/>
    <property type="molecule type" value="Genomic_DNA"/>
</dbReference>
<keyword evidence="4" id="KW-1185">Reference proteome</keyword>
<sequence length="597" mass="68036">MNVLQESTRQELAGKLNDLIETTEAVYTHIAEEYPKMLQEFDSGFTDADRQISLIAAEGGNGLDALHMIMDNTKGCIQQTHSSFSSLSSSDNSLLDMLKQSIKRLDTLEELIAAITFNTEEMELISLNAMVVALKAGQEGGGFSHVTDELRRISAKTISEAKNLTTEGKQIQSYFEEVQRTADMITQEQDRIFYSFGDKLFSYFSTIEERLTRIVNFFKTLRTRADDIRQPLIRMMEAVQTQDIIRQTVDQISITLDKIQSIDDSHNGNGREDWLLDELTFLEQVANLGSYLLENIAAAITENSETFVSSIEEVKKAVETIEHERDIFISRQIEGESRDDGIYDLFHQSENELGAMLKNTRKVPKLKQNMRTTNSAFLGRIQGLEEGFQKFTTLVGRFRNIHVAARIEVAKRQILKGMQSTVQEMRNLTDRIFSDVESALETTKEFIETAQEAEEGFRDSYRQETDLVSSFTLEIQRLYGKLKDTNDEIVRTMQGFTLFNLKFRELFGSTDADRERLAGLSQQARSIMEIFERTAHSAASRKAQILNERGQEKWEIREQRLQEIVNQFTIYAHKARAGEIGGFSVETGTQEGAVTFF</sequence>
<organism evidence="3 4">
    <name type="scientific">Marispirochaeta aestuarii</name>
    <dbReference type="NCBI Taxonomy" id="1963862"/>
    <lineage>
        <taxon>Bacteria</taxon>
        <taxon>Pseudomonadati</taxon>
        <taxon>Spirochaetota</taxon>
        <taxon>Spirochaetia</taxon>
        <taxon>Spirochaetales</taxon>
        <taxon>Spirochaetaceae</taxon>
        <taxon>Marispirochaeta</taxon>
    </lineage>
</organism>
<dbReference type="Gene3D" id="1.10.287.950">
    <property type="entry name" value="Methyl-accepting chemotaxis protein"/>
    <property type="match status" value="1"/>
</dbReference>
<evidence type="ECO:0000313" key="3">
    <source>
        <dbReference type="EMBL" id="ORC34870.1"/>
    </source>
</evidence>
<protein>
    <recommendedName>
        <fullName evidence="2">Methyl-accepting transducer domain-containing protein</fullName>
    </recommendedName>
</protein>
<dbReference type="GO" id="GO:0007165">
    <property type="term" value="P:signal transduction"/>
    <property type="evidence" value="ECO:0007669"/>
    <property type="project" value="UniProtKB-KW"/>
</dbReference>
<dbReference type="RefSeq" id="WP_083050836.1">
    <property type="nucleotide sequence ID" value="NZ_MWQY01000011.1"/>
</dbReference>
<dbReference type="STRING" id="1963862.B4O97_11065"/>
<dbReference type="GO" id="GO:0016020">
    <property type="term" value="C:membrane"/>
    <property type="evidence" value="ECO:0007669"/>
    <property type="project" value="InterPro"/>
</dbReference>
<dbReference type="Proteomes" id="UP000192343">
    <property type="component" value="Unassembled WGS sequence"/>
</dbReference>
<evidence type="ECO:0000259" key="2">
    <source>
        <dbReference type="PROSITE" id="PS50111"/>
    </source>
</evidence>
<feature type="domain" description="Methyl-accepting transducer" evidence="2">
    <location>
        <begin position="77"/>
        <end position="164"/>
    </location>
</feature>
<dbReference type="SUPFAM" id="SSF58104">
    <property type="entry name" value="Methyl-accepting chemotaxis protein (MCP) signaling domain"/>
    <property type="match status" value="1"/>
</dbReference>
<proteinExistence type="predicted"/>
<name>A0A1Y1RX53_9SPIO</name>
<reference evidence="3 4" key="1">
    <citation type="submission" date="2017-03" db="EMBL/GenBank/DDBJ databases">
        <title>Draft Genome sequence of Marispirochaeta sp. strain JC444.</title>
        <authorList>
            <person name="Shivani Y."/>
            <person name="Subhash Y."/>
            <person name="Sasikala C."/>
            <person name="Ramana C."/>
        </authorList>
    </citation>
    <scope>NUCLEOTIDE SEQUENCE [LARGE SCALE GENOMIC DNA]</scope>
    <source>
        <strain evidence="3 4">JC444</strain>
    </source>
</reference>
<evidence type="ECO:0000256" key="1">
    <source>
        <dbReference type="PROSITE-ProRule" id="PRU00284"/>
    </source>
</evidence>
<dbReference type="Pfam" id="PF00015">
    <property type="entry name" value="MCPsignal"/>
    <property type="match status" value="1"/>
</dbReference>
<evidence type="ECO:0000313" key="4">
    <source>
        <dbReference type="Proteomes" id="UP000192343"/>
    </source>
</evidence>
<keyword evidence="1" id="KW-0807">Transducer</keyword>